<reference evidence="1" key="1">
    <citation type="journal article" date="2019" name="Environ. Microbiol.">
        <title>Fungal ecological strategies reflected in gene transcription - a case study of two litter decomposers.</title>
        <authorList>
            <person name="Barbi F."/>
            <person name="Kohler A."/>
            <person name="Barry K."/>
            <person name="Baskaran P."/>
            <person name="Daum C."/>
            <person name="Fauchery L."/>
            <person name="Ihrmark K."/>
            <person name="Kuo A."/>
            <person name="LaButti K."/>
            <person name="Lipzen A."/>
            <person name="Morin E."/>
            <person name="Grigoriev I.V."/>
            <person name="Henrissat B."/>
            <person name="Lindahl B."/>
            <person name="Martin F."/>
        </authorList>
    </citation>
    <scope>NUCLEOTIDE SEQUENCE</scope>
    <source>
        <strain evidence="1">JB14</strain>
    </source>
</reference>
<sequence>RHVSFKIINSPTLLLPCWRETTAGTSFKNRTLPRDVATCWNSTYDMLKAFLEMKELVKAFLDCASYGLSAYALSEKEWQAINDLVSALKAQFFFSCWLFLHPSFKLEYFKTLQWPQEWINDAINVTQKAWTTRFKPTQTSSDTKSSATVPPVC</sequence>
<dbReference type="EMBL" id="ML769419">
    <property type="protein sequence ID" value="KAE9404172.1"/>
    <property type="molecule type" value="Genomic_DNA"/>
</dbReference>
<evidence type="ECO:0000313" key="2">
    <source>
        <dbReference type="Proteomes" id="UP000799118"/>
    </source>
</evidence>
<dbReference type="SUPFAM" id="SSF53098">
    <property type="entry name" value="Ribonuclease H-like"/>
    <property type="match status" value="1"/>
</dbReference>
<dbReference type="Proteomes" id="UP000799118">
    <property type="component" value="Unassembled WGS sequence"/>
</dbReference>
<feature type="non-terminal residue" evidence="1">
    <location>
        <position position="1"/>
    </location>
</feature>
<organism evidence="1 2">
    <name type="scientific">Gymnopus androsaceus JB14</name>
    <dbReference type="NCBI Taxonomy" id="1447944"/>
    <lineage>
        <taxon>Eukaryota</taxon>
        <taxon>Fungi</taxon>
        <taxon>Dikarya</taxon>
        <taxon>Basidiomycota</taxon>
        <taxon>Agaricomycotina</taxon>
        <taxon>Agaricomycetes</taxon>
        <taxon>Agaricomycetidae</taxon>
        <taxon>Agaricales</taxon>
        <taxon>Marasmiineae</taxon>
        <taxon>Omphalotaceae</taxon>
        <taxon>Gymnopus</taxon>
    </lineage>
</organism>
<name>A0A6A4HXT9_9AGAR</name>
<dbReference type="OrthoDB" id="3359487at2759"/>
<dbReference type="AlphaFoldDB" id="A0A6A4HXT9"/>
<accession>A0A6A4HXT9</accession>
<dbReference type="InterPro" id="IPR012337">
    <property type="entry name" value="RNaseH-like_sf"/>
</dbReference>
<protein>
    <submittedName>
        <fullName evidence="1">Uncharacterized protein</fullName>
    </submittedName>
</protein>
<keyword evidence="2" id="KW-1185">Reference proteome</keyword>
<gene>
    <name evidence="1" type="ORF">BT96DRAFT_813986</name>
</gene>
<proteinExistence type="predicted"/>
<evidence type="ECO:0000313" key="1">
    <source>
        <dbReference type="EMBL" id="KAE9404172.1"/>
    </source>
</evidence>